<name>A0A9P9BNF3_9PEZI</name>
<reference evidence="2" key="1">
    <citation type="journal article" date="2021" name="Nat. Commun.">
        <title>Genetic determinants of endophytism in the Arabidopsis root mycobiome.</title>
        <authorList>
            <person name="Mesny F."/>
            <person name="Miyauchi S."/>
            <person name="Thiergart T."/>
            <person name="Pickel B."/>
            <person name="Atanasova L."/>
            <person name="Karlsson M."/>
            <person name="Huettel B."/>
            <person name="Barry K.W."/>
            <person name="Haridas S."/>
            <person name="Chen C."/>
            <person name="Bauer D."/>
            <person name="Andreopoulos W."/>
            <person name="Pangilinan J."/>
            <person name="LaButti K."/>
            <person name="Riley R."/>
            <person name="Lipzen A."/>
            <person name="Clum A."/>
            <person name="Drula E."/>
            <person name="Henrissat B."/>
            <person name="Kohler A."/>
            <person name="Grigoriev I.V."/>
            <person name="Martin F.M."/>
            <person name="Hacquard S."/>
        </authorList>
    </citation>
    <scope>NUCLEOTIDE SEQUENCE</scope>
    <source>
        <strain evidence="2">MPI-CAGE-CH-0230</strain>
    </source>
</reference>
<feature type="region of interest" description="Disordered" evidence="1">
    <location>
        <begin position="399"/>
        <end position="418"/>
    </location>
</feature>
<organism evidence="2 3">
    <name type="scientific">Microdochium trichocladiopsis</name>
    <dbReference type="NCBI Taxonomy" id="1682393"/>
    <lineage>
        <taxon>Eukaryota</taxon>
        <taxon>Fungi</taxon>
        <taxon>Dikarya</taxon>
        <taxon>Ascomycota</taxon>
        <taxon>Pezizomycotina</taxon>
        <taxon>Sordariomycetes</taxon>
        <taxon>Xylariomycetidae</taxon>
        <taxon>Xylariales</taxon>
        <taxon>Microdochiaceae</taxon>
        <taxon>Microdochium</taxon>
    </lineage>
</organism>
<comment type="caution">
    <text evidence="2">The sequence shown here is derived from an EMBL/GenBank/DDBJ whole genome shotgun (WGS) entry which is preliminary data.</text>
</comment>
<dbReference type="Proteomes" id="UP000756346">
    <property type="component" value="Unassembled WGS sequence"/>
</dbReference>
<keyword evidence="3" id="KW-1185">Reference proteome</keyword>
<dbReference type="GeneID" id="70177931"/>
<feature type="compositionally biased region" description="Gly residues" evidence="1">
    <location>
        <begin position="165"/>
        <end position="185"/>
    </location>
</feature>
<proteinExistence type="predicted"/>
<feature type="compositionally biased region" description="Low complexity" evidence="1">
    <location>
        <begin position="399"/>
        <end position="411"/>
    </location>
</feature>
<feature type="region of interest" description="Disordered" evidence="1">
    <location>
        <begin position="121"/>
        <end position="230"/>
    </location>
</feature>
<evidence type="ECO:0000256" key="1">
    <source>
        <dbReference type="SAM" id="MobiDB-lite"/>
    </source>
</evidence>
<evidence type="ECO:0000313" key="2">
    <source>
        <dbReference type="EMBL" id="KAH7027683.1"/>
    </source>
</evidence>
<dbReference type="RefSeq" id="XP_046010482.1">
    <property type="nucleotide sequence ID" value="XM_046148385.1"/>
</dbReference>
<dbReference type="OrthoDB" id="5365739at2759"/>
<accession>A0A9P9BNF3</accession>
<sequence length="418" mass="43503">MIRNPLQTAFTRTRPDLARVAEGISASLRSFSVAQRLAAANPSDDNGSSSRSSSNSSSSNSNNKPASSPLAPTNNRQRASSAVDNLIYKAEQSVRNLQNPSAAAPGGPGGQNIIRVTSLRGRGRGRGGAFAGPRNPPGPSGVTERPGADYTRRPSPLGMGLNVAGSGGGGGGGRGRGGMSRGGRGGPRRDGGRGGRGGRGRRGAARRGDRGEGRDGADGERQDTRRLDPLFVTDEEAAYVSRLEVGTGKVYDPTFTLDSLHGYAPAVATTSSPFGYAATAVTQARMLSGGQPYNDENHVLPEEALARSTKGHGVLFPSVESRVWTQEFTTAEGVEYKAANAETKQAVLEAALQGKYDAPQAVKLGDTLNLVQNYAKKDTRIFGQPGRTIHDKIKSLLPQQAAAGKAKQAGGDAKKAKA</sequence>
<gene>
    <name evidence="2" type="ORF">B0I36DRAFT_141904</name>
</gene>
<feature type="compositionally biased region" description="Polar residues" evidence="1">
    <location>
        <begin position="70"/>
        <end position="81"/>
    </location>
</feature>
<feature type="region of interest" description="Disordered" evidence="1">
    <location>
        <begin position="38"/>
        <end position="81"/>
    </location>
</feature>
<feature type="compositionally biased region" description="Low complexity" evidence="1">
    <location>
        <begin position="41"/>
        <end position="69"/>
    </location>
</feature>
<evidence type="ECO:0000313" key="3">
    <source>
        <dbReference type="Proteomes" id="UP000756346"/>
    </source>
</evidence>
<dbReference type="EMBL" id="JAGTJQ010000007">
    <property type="protein sequence ID" value="KAH7027683.1"/>
    <property type="molecule type" value="Genomic_DNA"/>
</dbReference>
<protein>
    <submittedName>
        <fullName evidence="2">Uncharacterized protein</fullName>
    </submittedName>
</protein>
<feature type="compositionally biased region" description="Basic and acidic residues" evidence="1">
    <location>
        <begin position="206"/>
        <end position="228"/>
    </location>
</feature>
<feature type="compositionally biased region" description="Basic residues" evidence="1">
    <location>
        <begin position="196"/>
        <end position="205"/>
    </location>
</feature>
<dbReference type="AlphaFoldDB" id="A0A9P9BNF3"/>